<dbReference type="InterPro" id="IPR050204">
    <property type="entry name" value="AraC_XylS_family_regulators"/>
</dbReference>
<keyword evidence="2" id="KW-0238">DNA-binding</keyword>
<dbReference type="SMART" id="SM00342">
    <property type="entry name" value="HTH_ARAC"/>
    <property type="match status" value="1"/>
</dbReference>
<evidence type="ECO:0000256" key="3">
    <source>
        <dbReference type="ARBA" id="ARBA00023163"/>
    </source>
</evidence>
<dbReference type="PROSITE" id="PS01124">
    <property type="entry name" value="HTH_ARAC_FAMILY_2"/>
    <property type="match status" value="1"/>
</dbReference>
<comment type="caution">
    <text evidence="5">The sequence shown here is derived from an EMBL/GenBank/DDBJ whole genome shotgun (WGS) entry which is preliminary data.</text>
</comment>
<dbReference type="SUPFAM" id="SSF46689">
    <property type="entry name" value="Homeodomain-like"/>
    <property type="match status" value="1"/>
</dbReference>
<dbReference type="GO" id="GO:0003700">
    <property type="term" value="F:DNA-binding transcription factor activity"/>
    <property type="evidence" value="ECO:0007669"/>
    <property type="project" value="InterPro"/>
</dbReference>
<sequence length="287" mass="33086">MKSNVQQTDKGILHAEAGRQKFSLMRYQPSEDLALYIEQYWVVRWDLRGQAPFRQVILSYPNVNIAFERESSGLFAGVYGVPKTTYTRLLQDEGIVFGVKFHPAGFYPFWNKPVSLLTGQTLSIHDALGLEVTDMTKTMLQLEHGEEMVPLVEQFLRNLLPEPDEQVARINRMVQSAINNREILQVEDIVQEFSINKRTLQRLFNRYVGVSPKWVIGRYRLQEAAELIEKGGLPNWSKLSQDLGYYDQAHFIKTFKAMIGKSPEEYVKSIESSNANRNNNEPRSQPK</sequence>
<gene>
    <name evidence="5" type="ORF">BC351_37970</name>
</gene>
<proteinExistence type="predicted"/>
<dbReference type="STRING" id="1469647.BC351_37970"/>
<dbReference type="Pfam" id="PF20240">
    <property type="entry name" value="DUF6597"/>
    <property type="match status" value="1"/>
</dbReference>
<evidence type="ECO:0000256" key="2">
    <source>
        <dbReference type="ARBA" id="ARBA00023125"/>
    </source>
</evidence>
<dbReference type="OrthoDB" id="323290at2"/>
<dbReference type="InterPro" id="IPR009057">
    <property type="entry name" value="Homeodomain-like_sf"/>
</dbReference>
<name>A0A1V4HBR3_9BACL</name>
<dbReference type="InterPro" id="IPR018060">
    <property type="entry name" value="HTH_AraC"/>
</dbReference>
<evidence type="ECO:0000259" key="4">
    <source>
        <dbReference type="PROSITE" id="PS01124"/>
    </source>
</evidence>
<keyword evidence="1" id="KW-0805">Transcription regulation</keyword>
<evidence type="ECO:0000313" key="5">
    <source>
        <dbReference type="EMBL" id="OPH49022.1"/>
    </source>
</evidence>
<dbReference type="Gene3D" id="1.10.10.60">
    <property type="entry name" value="Homeodomain-like"/>
    <property type="match status" value="1"/>
</dbReference>
<organism evidence="5 6">
    <name type="scientific">Paenibacillus ferrarius</name>
    <dbReference type="NCBI Taxonomy" id="1469647"/>
    <lineage>
        <taxon>Bacteria</taxon>
        <taxon>Bacillati</taxon>
        <taxon>Bacillota</taxon>
        <taxon>Bacilli</taxon>
        <taxon>Bacillales</taxon>
        <taxon>Paenibacillaceae</taxon>
        <taxon>Paenibacillus</taxon>
    </lineage>
</organism>
<dbReference type="InterPro" id="IPR046532">
    <property type="entry name" value="DUF6597"/>
</dbReference>
<dbReference type="EMBL" id="MBTG01000042">
    <property type="protein sequence ID" value="OPH49022.1"/>
    <property type="molecule type" value="Genomic_DNA"/>
</dbReference>
<evidence type="ECO:0000256" key="1">
    <source>
        <dbReference type="ARBA" id="ARBA00023015"/>
    </source>
</evidence>
<feature type="domain" description="HTH araC/xylS-type" evidence="4">
    <location>
        <begin position="168"/>
        <end position="269"/>
    </location>
</feature>
<dbReference type="GO" id="GO:0043565">
    <property type="term" value="F:sequence-specific DNA binding"/>
    <property type="evidence" value="ECO:0007669"/>
    <property type="project" value="InterPro"/>
</dbReference>
<reference evidence="6" key="1">
    <citation type="submission" date="2016-07" db="EMBL/GenBank/DDBJ databases">
        <authorList>
            <person name="Florea S."/>
            <person name="Webb J.S."/>
            <person name="Jaromczyk J."/>
            <person name="Schardl C.L."/>
        </authorList>
    </citation>
    <scope>NUCLEOTIDE SEQUENCE [LARGE SCALE GENOMIC DNA]</scope>
    <source>
        <strain evidence="6">CY1</strain>
    </source>
</reference>
<keyword evidence="3" id="KW-0804">Transcription</keyword>
<dbReference type="AlphaFoldDB" id="A0A1V4HBR3"/>
<dbReference type="Pfam" id="PF12833">
    <property type="entry name" value="HTH_18"/>
    <property type="match status" value="1"/>
</dbReference>
<keyword evidence="6" id="KW-1185">Reference proteome</keyword>
<dbReference type="Proteomes" id="UP000190626">
    <property type="component" value="Unassembled WGS sequence"/>
</dbReference>
<dbReference type="PANTHER" id="PTHR46796">
    <property type="entry name" value="HTH-TYPE TRANSCRIPTIONAL ACTIVATOR RHAS-RELATED"/>
    <property type="match status" value="1"/>
</dbReference>
<protein>
    <recommendedName>
        <fullName evidence="4">HTH araC/xylS-type domain-containing protein</fullName>
    </recommendedName>
</protein>
<dbReference type="RefSeq" id="WP_079418690.1">
    <property type="nucleotide sequence ID" value="NZ_MBTG01000042.1"/>
</dbReference>
<accession>A0A1V4HBR3</accession>
<evidence type="ECO:0000313" key="6">
    <source>
        <dbReference type="Proteomes" id="UP000190626"/>
    </source>
</evidence>